<protein>
    <submittedName>
        <fullName evidence="1">Uncharacterized protein</fullName>
    </submittedName>
</protein>
<keyword evidence="2" id="KW-1185">Reference proteome</keyword>
<proteinExistence type="predicted"/>
<name>A0AAV1ZC98_9ARAC</name>
<comment type="caution">
    <text evidence="1">The sequence shown here is derived from an EMBL/GenBank/DDBJ whole genome shotgun (WGS) entry which is preliminary data.</text>
</comment>
<gene>
    <name evidence="1" type="ORF">LARSCL_LOCUS4546</name>
</gene>
<dbReference type="Proteomes" id="UP001497382">
    <property type="component" value="Unassembled WGS sequence"/>
</dbReference>
<sequence>MLLNAKYVVKDLRKK</sequence>
<dbReference type="EMBL" id="CAXIEN010000037">
    <property type="protein sequence ID" value="CAL1269080.1"/>
    <property type="molecule type" value="Genomic_DNA"/>
</dbReference>
<accession>A0AAV1ZC98</accession>
<reference evidence="1 2" key="1">
    <citation type="submission" date="2024-04" db="EMBL/GenBank/DDBJ databases">
        <authorList>
            <person name="Rising A."/>
            <person name="Reimegard J."/>
            <person name="Sonavane S."/>
            <person name="Akerstrom W."/>
            <person name="Nylinder S."/>
            <person name="Hedman E."/>
            <person name="Kallberg Y."/>
        </authorList>
    </citation>
    <scope>NUCLEOTIDE SEQUENCE [LARGE SCALE GENOMIC DNA]</scope>
</reference>
<evidence type="ECO:0000313" key="2">
    <source>
        <dbReference type="Proteomes" id="UP001497382"/>
    </source>
</evidence>
<evidence type="ECO:0000313" key="1">
    <source>
        <dbReference type="EMBL" id="CAL1269080.1"/>
    </source>
</evidence>
<organism evidence="1 2">
    <name type="scientific">Larinioides sclopetarius</name>
    <dbReference type="NCBI Taxonomy" id="280406"/>
    <lineage>
        <taxon>Eukaryota</taxon>
        <taxon>Metazoa</taxon>
        <taxon>Ecdysozoa</taxon>
        <taxon>Arthropoda</taxon>
        <taxon>Chelicerata</taxon>
        <taxon>Arachnida</taxon>
        <taxon>Araneae</taxon>
        <taxon>Araneomorphae</taxon>
        <taxon>Entelegynae</taxon>
        <taxon>Araneoidea</taxon>
        <taxon>Araneidae</taxon>
        <taxon>Larinioides</taxon>
    </lineage>
</organism>